<evidence type="ECO:0000256" key="5">
    <source>
        <dbReference type="ARBA" id="ARBA00022725"/>
    </source>
</evidence>
<dbReference type="Proteomes" id="UP000186698">
    <property type="component" value="Chromosome 8L"/>
</dbReference>
<gene>
    <name evidence="16" type="primary">LOC121397322</name>
</gene>
<keyword evidence="2" id="KW-1003">Cell membrane</keyword>
<dbReference type="PROSITE" id="PS50262">
    <property type="entry name" value="G_PROTEIN_RECEP_F1_2"/>
    <property type="match status" value="1"/>
</dbReference>
<reference evidence="16" key="1">
    <citation type="submission" date="2025-08" db="UniProtKB">
        <authorList>
            <consortium name="RefSeq"/>
        </authorList>
    </citation>
    <scope>IDENTIFICATION</scope>
    <source>
        <strain evidence="16">J_2021</strain>
        <tissue evidence="16">Erythrocytes</tissue>
    </source>
</reference>
<dbReference type="PRINTS" id="PR00237">
    <property type="entry name" value="GPCRRHODOPSN"/>
</dbReference>
<dbReference type="InterPro" id="IPR000276">
    <property type="entry name" value="GPCR_Rhodpsn"/>
</dbReference>
<evidence type="ECO:0000313" key="16">
    <source>
        <dbReference type="RefSeq" id="XP_041429890.1"/>
    </source>
</evidence>
<evidence type="ECO:0000256" key="1">
    <source>
        <dbReference type="ARBA" id="ARBA00004651"/>
    </source>
</evidence>
<evidence type="ECO:0000256" key="7">
    <source>
        <dbReference type="ARBA" id="ARBA00023040"/>
    </source>
</evidence>
<evidence type="ECO:0000256" key="3">
    <source>
        <dbReference type="ARBA" id="ARBA00022606"/>
    </source>
</evidence>
<feature type="transmembrane region" description="Helical" evidence="13">
    <location>
        <begin position="125"/>
        <end position="150"/>
    </location>
</feature>
<keyword evidence="9" id="KW-1015">Disulfide bond</keyword>
<evidence type="ECO:0000259" key="14">
    <source>
        <dbReference type="PROSITE" id="PS50262"/>
    </source>
</evidence>
<dbReference type="AlphaFoldDB" id="A0A8J1LMD7"/>
<dbReference type="InterPro" id="IPR050939">
    <property type="entry name" value="Olfactory_GPCR1"/>
</dbReference>
<feature type="transmembrane region" description="Helical" evidence="13">
    <location>
        <begin position="89"/>
        <end position="113"/>
    </location>
</feature>
<dbReference type="SUPFAM" id="SSF81321">
    <property type="entry name" value="Family A G protein-coupled receptor-like"/>
    <property type="match status" value="1"/>
</dbReference>
<evidence type="ECO:0000256" key="10">
    <source>
        <dbReference type="ARBA" id="ARBA00023170"/>
    </source>
</evidence>
<dbReference type="PANTHER" id="PTHR24242:SF403">
    <property type="entry name" value="OLFACTORY RECEPTOR 5V1-LIKE"/>
    <property type="match status" value="1"/>
</dbReference>
<feature type="transmembrane region" description="Helical" evidence="13">
    <location>
        <begin position="267"/>
        <end position="289"/>
    </location>
</feature>
<comment type="subcellular location">
    <subcellularLocation>
        <location evidence="1">Cell membrane</location>
        <topology evidence="1">Multi-pass membrane protein</topology>
    </subcellularLocation>
</comment>
<dbReference type="GO" id="GO:0005886">
    <property type="term" value="C:plasma membrane"/>
    <property type="evidence" value="ECO:0007669"/>
    <property type="project" value="UniProtKB-SubCell"/>
</dbReference>
<feature type="transmembrane region" description="Helical" evidence="13">
    <location>
        <begin position="156"/>
        <end position="184"/>
    </location>
</feature>
<evidence type="ECO:0000256" key="6">
    <source>
        <dbReference type="ARBA" id="ARBA00022989"/>
    </source>
</evidence>
<keyword evidence="7" id="KW-0297">G-protein coupled receptor</keyword>
<keyword evidence="11" id="KW-0325">Glycoprotein</keyword>
<dbReference type="InterPro" id="IPR000725">
    <property type="entry name" value="Olfact_rcpt"/>
</dbReference>
<evidence type="ECO:0000256" key="2">
    <source>
        <dbReference type="ARBA" id="ARBA00022475"/>
    </source>
</evidence>
<keyword evidence="3" id="KW-0716">Sensory transduction</keyword>
<sequence>MEPNDRSSRMKVHKESGIAHYQKQSIVTVIPRLLYLSFENIFSATKVVALFKHECAHTIQFGSLMDKTNTTTVEEFILLAFSDLYQLQIPLFFVILFVYIMCVFGNILIIVIVRVEPSLHSPMYFFISTLSALELIFVSSIIPNLLANLIAGKKKISFIGCFIQLFVGSTLGTAECYLLAVMAFDRVLAINKPLQYSTIMTQQVCVQFILLPFIVGIVISIILTVFTAELKYCGPNEVHHFFCDFAALQSLSCSDTYNSQLVTSSGASFAIVLPFITTVGLYIHIIIIISKIKSNKSKRKAFSTCSSHLTVTGLYYITTIVVYATPRGTQYDRFFAIIYNVITPLLNPFIYTFRNKDVKRVLIKSRRLKLCQGSF</sequence>
<dbReference type="GO" id="GO:0004984">
    <property type="term" value="F:olfactory receptor activity"/>
    <property type="evidence" value="ECO:0000318"/>
    <property type="project" value="GO_Central"/>
</dbReference>
<dbReference type="KEGG" id="xla:121397322"/>
<evidence type="ECO:0000256" key="4">
    <source>
        <dbReference type="ARBA" id="ARBA00022692"/>
    </source>
</evidence>
<dbReference type="InterPro" id="IPR017452">
    <property type="entry name" value="GPCR_Rhodpsn_7TM"/>
</dbReference>
<dbReference type="PANTHER" id="PTHR24242">
    <property type="entry name" value="G-PROTEIN COUPLED RECEPTOR"/>
    <property type="match status" value="1"/>
</dbReference>
<keyword evidence="8 13" id="KW-0472">Membrane</keyword>
<dbReference type="GeneID" id="121397322"/>
<keyword evidence="6 13" id="KW-1133">Transmembrane helix</keyword>
<keyword evidence="12" id="KW-0807">Transducer</keyword>
<dbReference type="Gene3D" id="1.20.1070.10">
    <property type="entry name" value="Rhodopsin 7-helix transmembrane proteins"/>
    <property type="match status" value="1"/>
</dbReference>
<dbReference type="SMART" id="SM01381">
    <property type="entry name" value="7TM_GPCR_Srsx"/>
    <property type="match status" value="1"/>
</dbReference>
<dbReference type="GO" id="GO:0004930">
    <property type="term" value="F:G protein-coupled receptor activity"/>
    <property type="evidence" value="ECO:0007669"/>
    <property type="project" value="UniProtKB-KW"/>
</dbReference>
<dbReference type="GO" id="GO:0005549">
    <property type="term" value="F:odorant binding"/>
    <property type="evidence" value="ECO:0000318"/>
    <property type="project" value="GO_Central"/>
</dbReference>
<feature type="transmembrane region" description="Helical" evidence="13">
    <location>
        <begin position="204"/>
        <end position="226"/>
    </location>
</feature>
<evidence type="ECO:0000256" key="12">
    <source>
        <dbReference type="ARBA" id="ARBA00023224"/>
    </source>
</evidence>
<dbReference type="OrthoDB" id="9444602at2759"/>
<dbReference type="Pfam" id="PF13853">
    <property type="entry name" value="7tm_4"/>
    <property type="match status" value="1"/>
</dbReference>
<keyword evidence="15" id="KW-1185">Reference proteome</keyword>
<dbReference type="RefSeq" id="XP_041429890.1">
    <property type="nucleotide sequence ID" value="XM_041573956.1"/>
</dbReference>
<feature type="transmembrane region" description="Helical" evidence="13">
    <location>
        <begin position="334"/>
        <end position="353"/>
    </location>
</feature>
<name>A0A8J1LMD7_XENLA</name>
<dbReference type="CDD" id="cd13954">
    <property type="entry name" value="7tmA_OR"/>
    <property type="match status" value="1"/>
</dbReference>
<evidence type="ECO:0000256" key="8">
    <source>
        <dbReference type="ARBA" id="ARBA00023136"/>
    </source>
</evidence>
<accession>A0A8J1LMD7</accession>
<protein>
    <submittedName>
        <fullName evidence="16">Olfactory receptor 493-like</fullName>
    </submittedName>
</protein>
<evidence type="ECO:0000256" key="13">
    <source>
        <dbReference type="SAM" id="Phobius"/>
    </source>
</evidence>
<keyword evidence="5" id="KW-0552">Olfaction</keyword>
<feature type="domain" description="G-protein coupled receptors family 1 profile" evidence="14">
    <location>
        <begin position="105"/>
        <end position="351"/>
    </location>
</feature>
<dbReference type="FunFam" id="1.20.1070.10:FF:000010">
    <property type="entry name" value="Olfactory receptor"/>
    <property type="match status" value="1"/>
</dbReference>
<keyword evidence="4 13" id="KW-0812">Transmembrane</keyword>
<evidence type="ECO:0000256" key="11">
    <source>
        <dbReference type="ARBA" id="ARBA00023180"/>
    </source>
</evidence>
<dbReference type="PRINTS" id="PR00245">
    <property type="entry name" value="OLFACTORYR"/>
</dbReference>
<evidence type="ECO:0000313" key="15">
    <source>
        <dbReference type="Proteomes" id="UP000186698"/>
    </source>
</evidence>
<feature type="transmembrane region" description="Helical" evidence="13">
    <location>
        <begin position="301"/>
        <end position="322"/>
    </location>
</feature>
<evidence type="ECO:0000256" key="9">
    <source>
        <dbReference type="ARBA" id="ARBA00023157"/>
    </source>
</evidence>
<proteinExistence type="predicted"/>
<organism evidence="15 16">
    <name type="scientific">Xenopus laevis</name>
    <name type="common">African clawed frog</name>
    <dbReference type="NCBI Taxonomy" id="8355"/>
    <lineage>
        <taxon>Eukaryota</taxon>
        <taxon>Metazoa</taxon>
        <taxon>Chordata</taxon>
        <taxon>Craniata</taxon>
        <taxon>Vertebrata</taxon>
        <taxon>Euteleostomi</taxon>
        <taxon>Amphibia</taxon>
        <taxon>Batrachia</taxon>
        <taxon>Anura</taxon>
        <taxon>Pipoidea</taxon>
        <taxon>Pipidae</taxon>
        <taxon>Xenopodinae</taxon>
        <taxon>Xenopus</taxon>
        <taxon>Xenopus</taxon>
    </lineage>
</organism>
<keyword evidence="10" id="KW-0675">Receptor</keyword>